<dbReference type="AlphaFoldDB" id="A0AAV8SQZ8"/>
<evidence type="ECO:0000313" key="2">
    <source>
        <dbReference type="EMBL" id="KAJ8754334.1"/>
    </source>
</evidence>
<feature type="compositionally biased region" description="Basic and acidic residues" evidence="1">
    <location>
        <begin position="173"/>
        <end position="182"/>
    </location>
</feature>
<accession>A0AAV8SQZ8</accession>
<evidence type="ECO:0008006" key="4">
    <source>
        <dbReference type="Google" id="ProtNLM"/>
    </source>
</evidence>
<proteinExistence type="predicted"/>
<evidence type="ECO:0000313" key="3">
    <source>
        <dbReference type="Proteomes" id="UP001159364"/>
    </source>
</evidence>
<evidence type="ECO:0000256" key="1">
    <source>
        <dbReference type="SAM" id="MobiDB-lite"/>
    </source>
</evidence>
<feature type="compositionally biased region" description="Polar residues" evidence="1">
    <location>
        <begin position="157"/>
        <end position="166"/>
    </location>
</feature>
<name>A0AAV8SQZ8_9ROSI</name>
<dbReference type="EMBL" id="JAIWQS010000009">
    <property type="protein sequence ID" value="KAJ8754334.1"/>
    <property type="molecule type" value="Genomic_DNA"/>
</dbReference>
<dbReference type="Proteomes" id="UP001159364">
    <property type="component" value="Linkage Group LG09"/>
</dbReference>
<reference evidence="2 3" key="1">
    <citation type="submission" date="2021-09" db="EMBL/GenBank/DDBJ databases">
        <title>Genomic insights and catalytic innovation underlie evolution of tropane alkaloids biosynthesis.</title>
        <authorList>
            <person name="Wang Y.-J."/>
            <person name="Tian T."/>
            <person name="Huang J.-P."/>
            <person name="Huang S.-X."/>
        </authorList>
    </citation>
    <scope>NUCLEOTIDE SEQUENCE [LARGE SCALE GENOMIC DNA]</scope>
    <source>
        <strain evidence="2">KIB-2018</strain>
        <tissue evidence="2">Leaf</tissue>
    </source>
</reference>
<gene>
    <name evidence="2" type="ORF">K2173_002785</name>
</gene>
<organism evidence="2 3">
    <name type="scientific">Erythroxylum novogranatense</name>
    <dbReference type="NCBI Taxonomy" id="1862640"/>
    <lineage>
        <taxon>Eukaryota</taxon>
        <taxon>Viridiplantae</taxon>
        <taxon>Streptophyta</taxon>
        <taxon>Embryophyta</taxon>
        <taxon>Tracheophyta</taxon>
        <taxon>Spermatophyta</taxon>
        <taxon>Magnoliopsida</taxon>
        <taxon>eudicotyledons</taxon>
        <taxon>Gunneridae</taxon>
        <taxon>Pentapetalae</taxon>
        <taxon>rosids</taxon>
        <taxon>fabids</taxon>
        <taxon>Malpighiales</taxon>
        <taxon>Erythroxylaceae</taxon>
        <taxon>Erythroxylum</taxon>
    </lineage>
</organism>
<protein>
    <recommendedName>
        <fullName evidence="4">BZIP domain-containing protein</fullName>
    </recommendedName>
</protein>
<keyword evidence="3" id="KW-1185">Reference proteome</keyword>
<feature type="region of interest" description="Disordered" evidence="1">
    <location>
        <begin position="136"/>
        <end position="182"/>
    </location>
</feature>
<sequence length="182" mass="21267">MNQTKNCHWWYCCTEMELGQNMNATERQESLQVKAFEQQERSRSRNDVMIRRLKNRERQRRYRARKRLEAEMNSTYVSDAVAMEKDGNDYNFVTLVHRKRNWKKDARRAHACSDQTPSTAAVSSVASNIESQTLFSEPGVTTEAQQPRASHPENGLSLRNSETQKPNLGRRNWKAEARKMTN</sequence>
<comment type="caution">
    <text evidence="2">The sequence shown here is derived from an EMBL/GenBank/DDBJ whole genome shotgun (WGS) entry which is preliminary data.</text>
</comment>